<organism evidence="2">
    <name type="scientific">Timema cristinae</name>
    <name type="common">Walking stick</name>
    <dbReference type="NCBI Taxonomy" id="61476"/>
    <lineage>
        <taxon>Eukaryota</taxon>
        <taxon>Metazoa</taxon>
        <taxon>Ecdysozoa</taxon>
        <taxon>Arthropoda</taxon>
        <taxon>Hexapoda</taxon>
        <taxon>Insecta</taxon>
        <taxon>Pterygota</taxon>
        <taxon>Neoptera</taxon>
        <taxon>Polyneoptera</taxon>
        <taxon>Phasmatodea</taxon>
        <taxon>Timematodea</taxon>
        <taxon>Timematoidea</taxon>
        <taxon>Timematidae</taxon>
        <taxon>Timema</taxon>
    </lineage>
</organism>
<dbReference type="AlphaFoldDB" id="A0A7R9H953"/>
<evidence type="ECO:0000256" key="1">
    <source>
        <dbReference type="SAM" id="MobiDB-lite"/>
    </source>
</evidence>
<evidence type="ECO:0000313" key="2">
    <source>
        <dbReference type="EMBL" id="CAD7410758.1"/>
    </source>
</evidence>
<name>A0A7R9H953_TIMCR</name>
<proteinExistence type="predicted"/>
<accession>A0A7R9H953</accession>
<feature type="region of interest" description="Disordered" evidence="1">
    <location>
        <begin position="634"/>
        <end position="661"/>
    </location>
</feature>
<sequence length="769" mass="85861">MVSRACYNCTCDMFSPTLSPFDQASDDVSALFLPQQRSSAPPLARACATQDTPLPLSDWSVVSTRDIYMRGRLDATLCVRSSADILSSCHSPPLVRAGTPLVHTSDLLRNVRLQRPYQLPGDIRFKHLVGIDVGFHVVTKQVSSIRSVVPGADDSYHISSVNQASYKPGSSLEHLIPSSPPLNYRSLIQHVIRALIGSRPSSTQEEVSLLDVLRCGIVRGRQFFVVALEKSCGAPQLCDDFICLTTWTRLVQTNEAVYTGDSSVAAHQIVLGSAHDFSIVLEQISYIVSSIIRSCSFSTVVPWLLCHQLSVSTKEATGLLYTLSITYNYEKEGEKINCKGRAQIHGARLEEAPHVHTPELEEAPHVHTPELEEAPHVHTPELEEAPHVHTPELEEAPHVHTPELEEAPHVHTPELEEAPHVHTPELEEAPHVHTPELEEAPHVHTPELEEAPHVHTPELEEAPHVHTPELEEAPHVHTPELEEAPHVHTPELEEAPHVHTPELEEAPHVHTPELEEAPHVHTPELEEAPHVHTPELEEAPHVHTPELEEAPHVHTPELEEAPHVHTPELEEAPHGIPWHNCFSPSKYTTHFPENAHFETLLFFWVASVYEKQQMFVLTDEVALLMTIPCPGSPPSLPPPSTITDRGVKRASNPRPKEGNTHKHLPWLEFELGSFRGTVVTSSAYPGQMGTEWGRTYHRYSCNKLCLPWSNGDRVGENISQYQGPSVCQYRTQCMATTLFHMSYGRYLTHTHVPSVSPSHTHMEEETQQL</sequence>
<dbReference type="EMBL" id="OC321832">
    <property type="protein sequence ID" value="CAD7410758.1"/>
    <property type="molecule type" value="Genomic_DNA"/>
</dbReference>
<protein>
    <submittedName>
        <fullName evidence="2">Uncharacterized protein</fullName>
    </submittedName>
</protein>
<gene>
    <name evidence="2" type="ORF">TCEB3V08_LOCUS10628</name>
</gene>
<reference evidence="2" key="1">
    <citation type="submission" date="2020-11" db="EMBL/GenBank/DDBJ databases">
        <authorList>
            <person name="Tran Van P."/>
        </authorList>
    </citation>
    <scope>NUCLEOTIDE SEQUENCE</scope>
</reference>